<gene>
    <name evidence="2" type="ORF">SAMN06296036_11443</name>
</gene>
<evidence type="ECO:0000313" key="3">
    <source>
        <dbReference type="Proteomes" id="UP000192907"/>
    </source>
</evidence>
<dbReference type="RefSeq" id="WP_132321523.1">
    <property type="nucleotide sequence ID" value="NZ_FWZT01000014.1"/>
</dbReference>
<reference evidence="3" key="1">
    <citation type="submission" date="2017-04" db="EMBL/GenBank/DDBJ databases">
        <authorList>
            <person name="Varghese N."/>
            <person name="Submissions S."/>
        </authorList>
    </citation>
    <scope>NUCLEOTIDE SEQUENCE [LARGE SCALE GENOMIC DNA]</scope>
    <source>
        <strain evidence="3">RKEM611</strain>
    </source>
</reference>
<feature type="signal peptide" evidence="1">
    <location>
        <begin position="1"/>
        <end position="24"/>
    </location>
</feature>
<dbReference type="AlphaFoldDB" id="A0A1Y6C7J5"/>
<sequence>MTLAPKLIFLAAAYILLSPWSASAVTEYKDIELRFTTSLKDLKSSLSIETESKSEDLEIPLKKLRVRARNFDRDERIDPVQIYVHRDEDKLIELVKKTAKRGRAKEVLEFYRKKLSEAKPTKKRVLVDLDLSILKFMRLKAIAHEMSRGHHNVKVLAEKLNDNPRQRREFLSQMKLFLSTRERIRIVRKLKKDEDLIVHDDLLPRFARKMAKRFIVFRGPNCFHAALAFHGQSLTRSSSINVKREKGYHRAMINYDELWRAINRHFYEVDPKKSELKYGDMLVFFNIPKENPSQVNFRWIRHTATYLFDEYTFSKGSKSPNTPYTVKTLNEEWGTWERYTKNLGVRVFRRAHGRKIKSTPEDLTDWIF</sequence>
<evidence type="ECO:0000256" key="1">
    <source>
        <dbReference type="SAM" id="SignalP"/>
    </source>
</evidence>
<dbReference type="EMBL" id="FWZT01000014">
    <property type="protein sequence ID" value="SMF46373.1"/>
    <property type="molecule type" value="Genomic_DNA"/>
</dbReference>
<dbReference type="STRING" id="1513793.SAMN06296036_11443"/>
<evidence type="ECO:0000313" key="2">
    <source>
        <dbReference type="EMBL" id="SMF46373.1"/>
    </source>
</evidence>
<accession>A0A1Y6C7J5</accession>
<dbReference type="OrthoDB" id="9968266at2"/>
<feature type="chain" id="PRO_5013119735" evidence="1">
    <location>
        <begin position="25"/>
        <end position="368"/>
    </location>
</feature>
<organism evidence="2 3">
    <name type="scientific">Pseudobacteriovorax antillogorgiicola</name>
    <dbReference type="NCBI Taxonomy" id="1513793"/>
    <lineage>
        <taxon>Bacteria</taxon>
        <taxon>Pseudomonadati</taxon>
        <taxon>Bdellovibrionota</taxon>
        <taxon>Oligoflexia</taxon>
        <taxon>Oligoflexales</taxon>
        <taxon>Pseudobacteriovoracaceae</taxon>
        <taxon>Pseudobacteriovorax</taxon>
    </lineage>
</organism>
<proteinExistence type="predicted"/>
<dbReference type="Proteomes" id="UP000192907">
    <property type="component" value="Unassembled WGS sequence"/>
</dbReference>
<protein>
    <submittedName>
        <fullName evidence="2">Uncharacterized protein</fullName>
    </submittedName>
</protein>
<name>A0A1Y6C7J5_9BACT</name>
<keyword evidence="3" id="KW-1185">Reference proteome</keyword>
<keyword evidence="1" id="KW-0732">Signal</keyword>